<dbReference type="Gene3D" id="3.40.50.150">
    <property type="entry name" value="Vaccinia Virus protein VP39"/>
    <property type="match status" value="1"/>
</dbReference>
<proteinExistence type="predicted"/>
<keyword evidence="1" id="KW-1133">Transmembrane helix</keyword>
<feature type="domain" description="Methyltransferase type 11" evidence="2">
    <location>
        <begin position="116"/>
        <end position="165"/>
    </location>
</feature>
<dbReference type="AlphaFoldDB" id="A0A1G2KX39"/>
<reference evidence="3 4" key="1">
    <citation type="journal article" date="2016" name="Nat. Commun.">
        <title>Thousands of microbial genomes shed light on interconnected biogeochemical processes in an aquifer system.</title>
        <authorList>
            <person name="Anantharaman K."/>
            <person name="Brown C.T."/>
            <person name="Hug L.A."/>
            <person name="Sharon I."/>
            <person name="Castelle C.J."/>
            <person name="Probst A.J."/>
            <person name="Thomas B.C."/>
            <person name="Singh A."/>
            <person name="Wilkins M.J."/>
            <person name="Karaoz U."/>
            <person name="Brodie E.L."/>
            <person name="Williams K.H."/>
            <person name="Hubbard S.S."/>
            <person name="Banfield J.F."/>
        </authorList>
    </citation>
    <scope>NUCLEOTIDE SEQUENCE [LARGE SCALE GENOMIC DNA]</scope>
</reference>
<evidence type="ECO:0000313" key="4">
    <source>
        <dbReference type="Proteomes" id="UP000177177"/>
    </source>
</evidence>
<comment type="caution">
    <text evidence="3">The sequence shown here is derived from an EMBL/GenBank/DDBJ whole genome shotgun (WGS) entry which is preliminary data.</text>
</comment>
<sequence length="272" mass="30950">MTDSQKNNIRALLKQSACVERDDVFICREGTKTIDNRFRAGESDPLKKILRRVPRLYEFLLWITTTVFFYGLSAEQAMRRAFPDAKNRIILNLGSGTSDFGNTVINVDVAPFANVHVVADAEDLPFLDASADMIVSESMIEHVRRPERGIDEMRRVIKHGGYVYVEMPFIFPFHASPSDYTRFTIEGLRDRFEGFDVIKAGARAGPATALTVQLAYTLALLLSFGSRHMYGTLTHLFFVALFPLKILDQIFRIFPSKNHEAANHIYFFARKT</sequence>
<dbReference type="Proteomes" id="UP000177177">
    <property type="component" value="Unassembled WGS sequence"/>
</dbReference>
<feature type="transmembrane region" description="Helical" evidence="1">
    <location>
        <begin position="56"/>
        <end position="73"/>
    </location>
</feature>
<keyword evidence="1" id="KW-0812">Transmembrane</keyword>
<organism evidence="3 4">
    <name type="scientific">Candidatus Sungbacteria bacterium RIFCSPHIGHO2_02_FULL_53_17</name>
    <dbReference type="NCBI Taxonomy" id="1802275"/>
    <lineage>
        <taxon>Bacteria</taxon>
        <taxon>Candidatus Sungiibacteriota</taxon>
    </lineage>
</organism>
<evidence type="ECO:0000256" key="1">
    <source>
        <dbReference type="SAM" id="Phobius"/>
    </source>
</evidence>
<dbReference type="EMBL" id="MHQN01000006">
    <property type="protein sequence ID" value="OHA04003.1"/>
    <property type="molecule type" value="Genomic_DNA"/>
</dbReference>
<dbReference type="CDD" id="cd02440">
    <property type="entry name" value="AdoMet_MTases"/>
    <property type="match status" value="1"/>
</dbReference>
<gene>
    <name evidence="3" type="ORF">A3C92_03610</name>
</gene>
<dbReference type="Pfam" id="PF08241">
    <property type="entry name" value="Methyltransf_11"/>
    <property type="match status" value="1"/>
</dbReference>
<dbReference type="InterPro" id="IPR029063">
    <property type="entry name" value="SAM-dependent_MTases_sf"/>
</dbReference>
<evidence type="ECO:0000313" key="3">
    <source>
        <dbReference type="EMBL" id="OHA04003.1"/>
    </source>
</evidence>
<dbReference type="GO" id="GO:0008757">
    <property type="term" value="F:S-adenosylmethionine-dependent methyltransferase activity"/>
    <property type="evidence" value="ECO:0007669"/>
    <property type="project" value="InterPro"/>
</dbReference>
<name>A0A1G2KX39_9BACT</name>
<keyword evidence="1" id="KW-0472">Membrane</keyword>
<accession>A0A1G2KX39</accession>
<dbReference type="InterPro" id="IPR013216">
    <property type="entry name" value="Methyltransf_11"/>
</dbReference>
<evidence type="ECO:0000259" key="2">
    <source>
        <dbReference type="Pfam" id="PF08241"/>
    </source>
</evidence>
<protein>
    <recommendedName>
        <fullName evidence="2">Methyltransferase type 11 domain-containing protein</fullName>
    </recommendedName>
</protein>
<dbReference type="SUPFAM" id="SSF53335">
    <property type="entry name" value="S-adenosyl-L-methionine-dependent methyltransferases"/>
    <property type="match status" value="1"/>
</dbReference>